<dbReference type="RefSeq" id="WP_225696870.1">
    <property type="nucleotide sequence ID" value="NZ_JAIXNE010000001.1"/>
</dbReference>
<name>A0A9X1KW97_9BACT</name>
<feature type="signal peptide" evidence="1">
    <location>
        <begin position="1"/>
        <end position="19"/>
    </location>
</feature>
<feature type="chain" id="PRO_5040823554" evidence="1">
    <location>
        <begin position="20"/>
        <end position="233"/>
    </location>
</feature>
<sequence length="233" mass="27506">MNRKYFILPIFLISTVLFAQENSSFNPPYYLAMLPTDSIAFPSIYGDQSSRDSVYADANDFFVSEFSLEKYLLKKQTIDFLLRIDSSWQIRLTNDSIVNLKPEREYGISHYFFEHYYPDQELIVFKILQYEGGGYRLYNRKTGESIWTNAPPVFSPDFRYFICLSGDYGYLDNGIELYEIRGDRANLILSYDPGMAPLRVKWEDPSHLVLEMLNYSIMPREYQHFRAEIKKNK</sequence>
<proteinExistence type="predicted"/>
<dbReference type="Proteomes" id="UP001139409">
    <property type="component" value="Unassembled WGS sequence"/>
</dbReference>
<dbReference type="EMBL" id="JAIXNE010000001">
    <property type="protein sequence ID" value="MCA6073759.1"/>
    <property type="molecule type" value="Genomic_DNA"/>
</dbReference>
<dbReference type="AlphaFoldDB" id="A0A9X1KW97"/>
<evidence type="ECO:0000313" key="2">
    <source>
        <dbReference type="EMBL" id="MCA6073759.1"/>
    </source>
</evidence>
<keyword evidence="3" id="KW-1185">Reference proteome</keyword>
<evidence type="ECO:0000256" key="1">
    <source>
        <dbReference type="SAM" id="SignalP"/>
    </source>
</evidence>
<keyword evidence="1" id="KW-0732">Signal</keyword>
<accession>A0A9X1KW97</accession>
<comment type="caution">
    <text evidence="2">The sequence shown here is derived from an EMBL/GenBank/DDBJ whole genome shotgun (WGS) entry which is preliminary data.</text>
</comment>
<gene>
    <name evidence="2" type="ORF">LDX50_02715</name>
</gene>
<reference evidence="2" key="1">
    <citation type="submission" date="2021-09" db="EMBL/GenBank/DDBJ databases">
        <title>Fulvivirga sp. isolated from coastal sediment.</title>
        <authorList>
            <person name="Yu H."/>
        </authorList>
    </citation>
    <scope>NUCLEOTIDE SEQUENCE</scope>
    <source>
        <strain evidence="2">1062</strain>
    </source>
</reference>
<organism evidence="2 3">
    <name type="scientific">Fulvivirga sedimenti</name>
    <dbReference type="NCBI Taxonomy" id="2879465"/>
    <lineage>
        <taxon>Bacteria</taxon>
        <taxon>Pseudomonadati</taxon>
        <taxon>Bacteroidota</taxon>
        <taxon>Cytophagia</taxon>
        <taxon>Cytophagales</taxon>
        <taxon>Fulvivirgaceae</taxon>
        <taxon>Fulvivirga</taxon>
    </lineage>
</organism>
<evidence type="ECO:0000313" key="3">
    <source>
        <dbReference type="Proteomes" id="UP001139409"/>
    </source>
</evidence>
<protein>
    <submittedName>
        <fullName evidence="2">Uncharacterized protein</fullName>
    </submittedName>
</protein>